<feature type="transmembrane region" description="Helical" evidence="1">
    <location>
        <begin position="366"/>
        <end position="385"/>
    </location>
</feature>
<proteinExistence type="predicted"/>
<evidence type="ECO:0000313" key="7">
    <source>
        <dbReference type="Proteomes" id="UP000185427"/>
    </source>
</evidence>
<dbReference type="GO" id="GO:0020037">
    <property type="term" value="F:heme binding"/>
    <property type="evidence" value="ECO:0007669"/>
    <property type="project" value="InterPro"/>
</dbReference>
<evidence type="ECO:0000256" key="1">
    <source>
        <dbReference type="SAM" id="Phobius"/>
    </source>
</evidence>
<reference evidence="3 6" key="1">
    <citation type="submission" date="2016-09" db="EMBL/GenBank/DDBJ databases">
        <title>Genome Sequence of the Lactobacillus fermentum strain NCC2970 (CNCM I-5068).</title>
        <authorList>
            <person name="Barretto C."/>
            <person name="Ngom-Bru C."/>
            <person name="Genevaz A."/>
            <person name="Fournier C."/>
            <person name="Moine D."/>
            <person name="Kassam M."/>
            <person name="Iltis A."/>
            <person name="Sagory-Zalkind P."/>
            <person name="Faucherand G."/>
            <person name="Descombes P."/>
            <person name="Duboux S."/>
        </authorList>
    </citation>
    <scope>NUCLEOTIDE SEQUENCE [LARGE SCALE GENOMIC DNA]</scope>
    <source>
        <strain evidence="3 6">NCC2970</strain>
    </source>
</reference>
<feature type="transmembrane region" description="Helical" evidence="1">
    <location>
        <begin position="289"/>
        <end position="312"/>
    </location>
</feature>
<dbReference type="InterPro" id="IPR054309">
    <property type="entry name" value="NorB_cytochrome_c-like"/>
</dbReference>
<dbReference type="EMBL" id="CP019030">
    <property type="protein sequence ID" value="APU46067.1"/>
    <property type="molecule type" value="Genomic_DNA"/>
</dbReference>
<feature type="transmembrane region" description="Helical" evidence="1">
    <location>
        <begin position="592"/>
        <end position="614"/>
    </location>
</feature>
<dbReference type="EMBL" id="CP017151">
    <property type="protein sequence ID" value="AOR74140.1"/>
    <property type="molecule type" value="Genomic_DNA"/>
</dbReference>
<keyword evidence="1" id="KW-1133">Transmembrane helix</keyword>
<gene>
    <name evidence="4" type="ORF">BUW47_06345</name>
    <name evidence="5" type="ORF">GC247_01350</name>
    <name evidence="3" type="ORF">LACFE_CDS0674</name>
</gene>
<accession>A0A1D7ZW85</accession>
<feature type="transmembrane region" description="Helical" evidence="1">
    <location>
        <begin position="415"/>
        <end position="436"/>
    </location>
</feature>
<evidence type="ECO:0000313" key="4">
    <source>
        <dbReference type="EMBL" id="APU46067.1"/>
    </source>
</evidence>
<dbReference type="PATRIC" id="fig|1613.112.peg.708"/>
<feature type="transmembrane region" description="Helical" evidence="1">
    <location>
        <begin position="448"/>
        <end position="471"/>
    </location>
</feature>
<feature type="transmembrane region" description="Helical" evidence="1">
    <location>
        <begin position="521"/>
        <end position="544"/>
    </location>
</feature>
<evidence type="ECO:0000313" key="5">
    <source>
        <dbReference type="EMBL" id="MPQ34592.1"/>
    </source>
</evidence>
<keyword evidence="3" id="KW-0560">Oxidoreductase</keyword>
<feature type="transmembrane region" description="Helical" evidence="1">
    <location>
        <begin position="634"/>
        <end position="653"/>
    </location>
</feature>
<dbReference type="Pfam" id="PF00115">
    <property type="entry name" value="COX1"/>
    <property type="match status" value="1"/>
</dbReference>
<dbReference type="InterPro" id="IPR036927">
    <property type="entry name" value="Cyt_c_oxase-like_su1_sf"/>
</dbReference>
<dbReference type="GO" id="GO:0016020">
    <property type="term" value="C:membrane"/>
    <property type="evidence" value="ECO:0007669"/>
    <property type="project" value="InterPro"/>
</dbReference>
<feature type="transmembrane region" description="Helical" evidence="1">
    <location>
        <begin position="731"/>
        <end position="749"/>
    </location>
</feature>
<feature type="transmembrane region" description="Helical" evidence="1">
    <location>
        <begin position="332"/>
        <end position="354"/>
    </location>
</feature>
<keyword evidence="1" id="KW-0812">Transmembrane</keyword>
<dbReference type="GO" id="GO:0016966">
    <property type="term" value="F:nitric oxide reductase activity"/>
    <property type="evidence" value="ECO:0007669"/>
    <property type="project" value="UniProtKB-EC"/>
</dbReference>
<dbReference type="RefSeq" id="WP_003685301.1">
    <property type="nucleotide sequence ID" value="NZ_CAXOPQ010000002.1"/>
</dbReference>
<dbReference type="EC" id="1.7.2.5" evidence="3"/>
<evidence type="ECO:0000313" key="3">
    <source>
        <dbReference type="EMBL" id="AOR74140.1"/>
    </source>
</evidence>
<dbReference type="Proteomes" id="UP000185427">
    <property type="component" value="Chromosome"/>
</dbReference>
<feature type="transmembrane region" description="Helical" evidence="1">
    <location>
        <begin position="674"/>
        <end position="693"/>
    </location>
</feature>
<organism evidence="3 6">
    <name type="scientific">Limosilactobacillus fermentum</name>
    <name type="common">Lactobacillus fermentum</name>
    <dbReference type="NCBI Taxonomy" id="1613"/>
    <lineage>
        <taxon>Bacteria</taxon>
        <taxon>Bacillati</taxon>
        <taxon>Bacillota</taxon>
        <taxon>Bacilli</taxon>
        <taxon>Lactobacillales</taxon>
        <taxon>Lactobacillaceae</taxon>
        <taxon>Limosilactobacillus</taxon>
    </lineage>
</organism>
<dbReference type="Proteomes" id="UP000466799">
    <property type="component" value="Unassembled WGS sequence"/>
</dbReference>
<feature type="domain" description="Nitric oxide reductase subunit B cytochrome c-like" evidence="2">
    <location>
        <begin position="38"/>
        <end position="220"/>
    </location>
</feature>
<keyword evidence="1" id="KW-0472">Membrane</keyword>
<evidence type="ECO:0000313" key="8">
    <source>
        <dbReference type="Proteomes" id="UP000466799"/>
    </source>
</evidence>
<feature type="transmembrane region" description="Helical" evidence="1">
    <location>
        <begin position="483"/>
        <end position="509"/>
    </location>
</feature>
<dbReference type="SUPFAM" id="SSF81442">
    <property type="entry name" value="Cytochrome c oxidase subunit I-like"/>
    <property type="match status" value="1"/>
</dbReference>
<dbReference type="PANTHER" id="PTHR10422">
    <property type="entry name" value="CYTOCHROME C OXIDASE SUBUNIT 1"/>
    <property type="match status" value="1"/>
</dbReference>
<dbReference type="Gene3D" id="1.20.210.10">
    <property type="entry name" value="Cytochrome c oxidase-like, subunit I domain"/>
    <property type="match status" value="1"/>
</dbReference>
<evidence type="ECO:0000259" key="2">
    <source>
        <dbReference type="Pfam" id="PF22085"/>
    </source>
</evidence>
<feature type="transmembrane region" description="Helical" evidence="1">
    <location>
        <begin position="12"/>
        <end position="31"/>
    </location>
</feature>
<dbReference type="Proteomes" id="UP000094714">
    <property type="component" value="Chromosome"/>
</dbReference>
<dbReference type="AlphaFoldDB" id="A0A1D7ZW85"/>
<dbReference type="GO" id="GO:0009060">
    <property type="term" value="P:aerobic respiration"/>
    <property type="evidence" value="ECO:0007669"/>
    <property type="project" value="InterPro"/>
</dbReference>
<dbReference type="OrthoDB" id="9767153at2"/>
<reference evidence="4 7" key="2">
    <citation type="submission" date="2016-12" db="EMBL/GenBank/DDBJ databases">
        <title>Complete Genome Sequence of Lactobacillus fermentum Strain SNUV175, a Probiotic for Treatment of Bacterial Vaginosis.</title>
        <authorList>
            <person name="Lee S."/>
            <person name="You H.J."/>
            <person name="Kwon B."/>
            <person name="Ko G."/>
        </authorList>
    </citation>
    <scope>NUCLEOTIDE SEQUENCE [LARGE SCALE GENOMIC DNA]</scope>
    <source>
        <strain evidence="4 7">SNUV175</strain>
    </source>
</reference>
<dbReference type="EMBL" id="WHJL01000006">
    <property type="protein sequence ID" value="MPQ34592.1"/>
    <property type="molecule type" value="Genomic_DNA"/>
</dbReference>
<feature type="transmembrane region" description="Helical" evidence="1">
    <location>
        <begin position="550"/>
        <end position="571"/>
    </location>
</feature>
<reference evidence="5 8" key="3">
    <citation type="submission" date="2019-10" db="EMBL/GenBank/DDBJ databases">
        <title>Genome Sequencing and assembly of Lactobacillus fermentum I2, a lactic acid bacteria.</title>
        <authorList>
            <person name="Lopes L.S."/>
            <person name="Persinoti G.F."/>
            <person name="Riano-Pachon D.M."/>
            <person name="Labate C.A."/>
        </authorList>
    </citation>
    <scope>NUCLEOTIDE SEQUENCE [LARGE SCALE GENOMIC DNA]</scope>
    <source>
        <strain evidence="5 8">I2</strain>
    </source>
</reference>
<dbReference type="Pfam" id="PF22085">
    <property type="entry name" value="NorB_cytochrome_c-like"/>
    <property type="match status" value="1"/>
</dbReference>
<evidence type="ECO:0000313" key="6">
    <source>
        <dbReference type="Proteomes" id="UP000094714"/>
    </source>
</evidence>
<dbReference type="GO" id="GO:0004129">
    <property type="term" value="F:cytochrome-c oxidase activity"/>
    <property type="evidence" value="ECO:0007669"/>
    <property type="project" value="InterPro"/>
</dbReference>
<name>A0A1D7ZW85_LIMFE</name>
<dbReference type="InterPro" id="IPR000883">
    <property type="entry name" value="Cyt_C_Oxase_1"/>
</dbReference>
<feature type="transmembrane region" description="Helical" evidence="1">
    <location>
        <begin position="232"/>
        <end position="253"/>
    </location>
</feature>
<sequence length="780" mass="89368">MQDQYRRLSRTLIVTLVVVFSILIAGGLLIFKNEAPRPAKIVTEAGTTLVSKQQLISGQATYEKYQLADYGTYLGNGAYLGPDYTAQALHVYLQGMYRYYAKTLYGKSFNKLTTLQQEGIKGKVKEEIRVNRYNAKDKELTLTKAQTAGYQYLLKYYRKAFINNPKQVGLPDNMIKNRTNEYMVKGNKVDQLTAFFFWGAWLSSTNRPGRSYSYTNNWPYDLEAGNVMTPKAMTWTGISVALLVMGVAIAIWVQKKYNFESKAQYQKDVPIIEPDTLPITTSQRKTAKYFALVMVLFLVQILLGELMAHYYVENTFFGIALQNIWPFNLAHSWHLQLVIFWVATTWLGAGIYIVPRVLRREPVRQGILVDVLFWALIFVVGGSMLGEWLTDLGVLNKNWWLFGNGGWEYLELGKFWQYLLIAAMVLWIVMLMRGFVPAMRRKDNQPRTRLVTMLFLGAIAVPAFYCASIFIMPDSHVTFADYWRWWIVHLWVEGIFEAFAVILTGWLLVDMKLTTIKSTIRALYFQLILLLGSGVVGTGHHYFWMGDHSLWLALGASFSALEIVPLSLLVWEAYTHYRVYQDTYHNFPYKTTFIFLMWTGIWNTLGAGALGFLINAPAINYFEHGTQWTAAHAHGSMAGVYGMFSIAIILYVLRNVTVKEFWTAKMEKAIRWSAWLLNIGLAGMVFATLMPVGQLQLADALKYGYWHARQMSFYHEKLISLILWGRMPWDLIFTAGVIILLVVCWKALFHLKKADNQAAAAEYERFAAAETKSQANEIDE</sequence>
<dbReference type="PANTHER" id="PTHR10422:SF38">
    <property type="entry name" value="CYTOCHROME B SUBUNIT OF NITRIC OXIDE REDUCTASE"/>
    <property type="match status" value="1"/>
</dbReference>
<protein>
    <submittedName>
        <fullName evidence="3">Nitric oxide reductase</fullName>
        <ecNumber evidence="3">1.7.2.5</ecNumber>
    </submittedName>
    <submittedName>
        <fullName evidence="4">Nitric-oxide reductase large subunit</fullName>
    </submittedName>
</protein>